<evidence type="ECO:0000256" key="5">
    <source>
        <dbReference type="SAM" id="MobiDB-lite"/>
    </source>
</evidence>
<feature type="compositionally biased region" description="Polar residues" evidence="5">
    <location>
        <begin position="205"/>
        <end position="215"/>
    </location>
</feature>
<dbReference type="AlphaFoldDB" id="A0A4Z0PNU7"/>
<comment type="caution">
    <text evidence="8">The sequence shown here is derived from an EMBL/GenBank/DDBJ whole genome shotgun (WGS) entry which is preliminary data.</text>
</comment>
<evidence type="ECO:0000256" key="4">
    <source>
        <dbReference type="PROSITE-ProRule" id="PRU00433"/>
    </source>
</evidence>
<keyword evidence="2 4" id="KW-0479">Metal-binding</keyword>
<feature type="region of interest" description="Disordered" evidence="5">
    <location>
        <begin position="205"/>
        <end position="240"/>
    </location>
</feature>
<dbReference type="Gene3D" id="1.10.760.10">
    <property type="entry name" value="Cytochrome c-like domain"/>
    <property type="match status" value="1"/>
</dbReference>
<feature type="compositionally biased region" description="Polar residues" evidence="5">
    <location>
        <begin position="223"/>
        <end position="240"/>
    </location>
</feature>
<dbReference type="GO" id="GO:0046872">
    <property type="term" value="F:metal ion binding"/>
    <property type="evidence" value="ECO:0007669"/>
    <property type="project" value="UniProtKB-KW"/>
</dbReference>
<dbReference type="SUPFAM" id="SSF46626">
    <property type="entry name" value="Cytochrome c"/>
    <property type="match status" value="1"/>
</dbReference>
<evidence type="ECO:0000313" key="8">
    <source>
        <dbReference type="EMBL" id="TGE16249.1"/>
    </source>
</evidence>
<dbReference type="InterPro" id="IPR036909">
    <property type="entry name" value="Cyt_c-like_dom_sf"/>
</dbReference>
<evidence type="ECO:0000256" key="2">
    <source>
        <dbReference type="ARBA" id="ARBA00022723"/>
    </source>
</evidence>
<feature type="signal peptide" evidence="6">
    <location>
        <begin position="1"/>
        <end position="27"/>
    </location>
</feature>
<dbReference type="InterPro" id="IPR009056">
    <property type="entry name" value="Cyt_c-like_dom"/>
</dbReference>
<evidence type="ECO:0000256" key="3">
    <source>
        <dbReference type="ARBA" id="ARBA00023004"/>
    </source>
</evidence>
<keyword evidence="1 4" id="KW-0349">Heme</keyword>
<keyword evidence="9" id="KW-1185">Reference proteome</keyword>
<feature type="chain" id="PRO_5021363102" evidence="6">
    <location>
        <begin position="28"/>
        <end position="240"/>
    </location>
</feature>
<sequence>MTHSLKLGLHASAILFASVLTTACNNAGDTGIEYAPQMYESIPYDPLRQVNTNTVNPMGINERTPVVGTVAQGKLNYYSHIPKDSVGIAERRLSNPYAYTKANLEEGKVLYTRICSHCHGEAGAGDGPVGQKFKGVPNYTAGAYKTMNDAHIYHVIQWGRNRMMPHGSIVNPEERWKIAMYVRVLQGGKGPDGLADYVKVSNDSTQMTDRATQKPTLEAQADKASTTPGQGDQARNGTAN</sequence>
<evidence type="ECO:0000313" key="9">
    <source>
        <dbReference type="Proteomes" id="UP000297739"/>
    </source>
</evidence>
<dbReference type="GO" id="GO:0020037">
    <property type="term" value="F:heme binding"/>
    <property type="evidence" value="ECO:0007669"/>
    <property type="project" value="InterPro"/>
</dbReference>
<feature type="domain" description="Cytochrome c" evidence="7">
    <location>
        <begin position="102"/>
        <end position="186"/>
    </location>
</feature>
<dbReference type="PROSITE" id="PS51257">
    <property type="entry name" value="PROKAR_LIPOPROTEIN"/>
    <property type="match status" value="1"/>
</dbReference>
<dbReference type="RefSeq" id="WP_135497632.1">
    <property type="nucleotide sequence ID" value="NZ_SRLD01000017.1"/>
</dbReference>
<dbReference type="Pfam" id="PF13442">
    <property type="entry name" value="Cytochrome_CBB3"/>
    <property type="match status" value="1"/>
</dbReference>
<dbReference type="PANTHER" id="PTHR40394:SF2">
    <property type="entry name" value="QUINOL:CYTOCHROME C OXIDOREDUCTASE MEMBRANE PROTEIN"/>
    <property type="match status" value="1"/>
</dbReference>
<proteinExistence type="predicted"/>
<organism evidence="8 9">
    <name type="scientific">Hymenobacter elongatus</name>
    <dbReference type="NCBI Taxonomy" id="877208"/>
    <lineage>
        <taxon>Bacteria</taxon>
        <taxon>Pseudomonadati</taxon>
        <taxon>Bacteroidota</taxon>
        <taxon>Cytophagia</taxon>
        <taxon>Cytophagales</taxon>
        <taxon>Hymenobacteraceae</taxon>
        <taxon>Hymenobacter</taxon>
    </lineage>
</organism>
<keyword evidence="6" id="KW-0732">Signal</keyword>
<gene>
    <name evidence="8" type="ORF">E5J99_10220</name>
</gene>
<dbReference type="GO" id="GO:0009055">
    <property type="term" value="F:electron transfer activity"/>
    <property type="evidence" value="ECO:0007669"/>
    <property type="project" value="InterPro"/>
</dbReference>
<dbReference type="PROSITE" id="PS51007">
    <property type="entry name" value="CYTC"/>
    <property type="match status" value="1"/>
</dbReference>
<evidence type="ECO:0000259" key="7">
    <source>
        <dbReference type="PROSITE" id="PS51007"/>
    </source>
</evidence>
<accession>A0A4Z0PNU7</accession>
<reference evidence="8 9" key="1">
    <citation type="submission" date="2019-04" db="EMBL/GenBank/DDBJ databases">
        <authorList>
            <person name="Feng G."/>
            <person name="Zhang J."/>
            <person name="Zhu H."/>
        </authorList>
    </citation>
    <scope>NUCLEOTIDE SEQUENCE [LARGE SCALE GENOMIC DNA]</scope>
    <source>
        <strain evidence="8 9">JCM 17223</strain>
    </source>
</reference>
<dbReference type="Proteomes" id="UP000297739">
    <property type="component" value="Unassembled WGS sequence"/>
</dbReference>
<protein>
    <submittedName>
        <fullName evidence="8">Cytochrome c</fullName>
    </submittedName>
</protein>
<dbReference type="PANTHER" id="PTHR40394">
    <property type="entry name" value="LIPOPROTEIN-RELATED"/>
    <property type="match status" value="1"/>
</dbReference>
<name>A0A4Z0PNU7_9BACT</name>
<dbReference type="OrthoDB" id="9796771at2"/>
<evidence type="ECO:0000256" key="6">
    <source>
        <dbReference type="SAM" id="SignalP"/>
    </source>
</evidence>
<evidence type="ECO:0000256" key="1">
    <source>
        <dbReference type="ARBA" id="ARBA00022617"/>
    </source>
</evidence>
<keyword evidence="3 4" id="KW-0408">Iron</keyword>
<dbReference type="EMBL" id="SRLD01000017">
    <property type="protein sequence ID" value="TGE16249.1"/>
    <property type="molecule type" value="Genomic_DNA"/>
</dbReference>